<name>A0A6M3MBF0_9ZZZZ</name>
<dbReference type="EMBL" id="MT143760">
    <property type="protein sequence ID" value="QJB02132.1"/>
    <property type="molecule type" value="Genomic_DNA"/>
</dbReference>
<accession>A0A6M3MBF0</accession>
<protein>
    <submittedName>
        <fullName evidence="1">Uncharacterized protein</fullName>
    </submittedName>
</protein>
<proteinExistence type="predicted"/>
<reference evidence="1" key="1">
    <citation type="submission" date="2020-03" db="EMBL/GenBank/DDBJ databases">
        <title>The deep terrestrial virosphere.</title>
        <authorList>
            <person name="Holmfeldt K."/>
            <person name="Nilsson E."/>
            <person name="Simone D."/>
            <person name="Lopez-Fernandez M."/>
            <person name="Wu X."/>
            <person name="de Brujin I."/>
            <person name="Lundin D."/>
            <person name="Andersson A."/>
            <person name="Bertilsson S."/>
            <person name="Dopson M."/>
        </authorList>
    </citation>
    <scope>NUCLEOTIDE SEQUENCE</scope>
    <source>
        <strain evidence="1">MM171B01444</strain>
    </source>
</reference>
<evidence type="ECO:0000313" key="1">
    <source>
        <dbReference type="EMBL" id="QJB02132.1"/>
    </source>
</evidence>
<gene>
    <name evidence="1" type="ORF">MM171B01444_0011</name>
</gene>
<sequence>MILYPYNLPIILTDNIFSAYSDGSLTGTASGIKQAAYWMAEEKASEDIGTLLLPTIITGTYPYSSRIVLDHAWVHTIYATRFIDFEESIYYTILGTDNIYLSLYDDERGLVDLAYAVGNCHCHTHANPYPYKVQMAYQAGLLSGTSYRPNVLMALSTYASIAMNEIIGYGNEAPGDIGIEEFSNQQYKEKRRGMLNTVFGDSPKARWAWRQLTRLRRYRYVSL</sequence>
<dbReference type="AlphaFoldDB" id="A0A6M3MBF0"/>
<organism evidence="1">
    <name type="scientific">viral metagenome</name>
    <dbReference type="NCBI Taxonomy" id="1070528"/>
    <lineage>
        <taxon>unclassified sequences</taxon>
        <taxon>metagenomes</taxon>
        <taxon>organismal metagenomes</taxon>
    </lineage>
</organism>